<reference evidence="1" key="1">
    <citation type="submission" date="2014-09" db="EMBL/GenBank/DDBJ databases">
        <authorList>
            <person name="Magalhaes I.L.F."/>
            <person name="Oliveira U."/>
            <person name="Santos F.R."/>
            <person name="Vidigal T.H.D.A."/>
            <person name="Brescovit A.D."/>
            <person name="Santos A.J."/>
        </authorList>
    </citation>
    <scope>NUCLEOTIDE SEQUENCE</scope>
    <source>
        <tissue evidence="1">Shoot tissue taken approximately 20 cm above the soil surface</tissue>
    </source>
</reference>
<organism evidence="1">
    <name type="scientific">Arundo donax</name>
    <name type="common">Giant reed</name>
    <name type="synonym">Donax arundinaceus</name>
    <dbReference type="NCBI Taxonomy" id="35708"/>
    <lineage>
        <taxon>Eukaryota</taxon>
        <taxon>Viridiplantae</taxon>
        <taxon>Streptophyta</taxon>
        <taxon>Embryophyta</taxon>
        <taxon>Tracheophyta</taxon>
        <taxon>Spermatophyta</taxon>
        <taxon>Magnoliopsida</taxon>
        <taxon>Liliopsida</taxon>
        <taxon>Poales</taxon>
        <taxon>Poaceae</taxon>
        <taxon>PACMAD clade</taxon>
        <taxon>Arundinoideae</taxon>
        <taxon>Arundineae</taxon>
        <taxon>Arundo</taxon>
    </lineage>
</organism>
<dbReference type="EMBL" id="GBRH01250584">
    <property type="protein sequence ID" value="JAD47311.1"/>
    <property type="molecule type" value="Transcribed_RNA"/>
</dbReference>
<sequence length="53" mass="6192">MLKKRTTLQLNCLIFRTTFSCSYVTEGRLLDLETDKSIQRLRSSNSNARLGRR</sequence>
<reference evidence="1" key="2">
    <citation type="journal article" date="2015" name="Data Brief">
        <title>Shoot transcriptome of the giant reed, Arundo donax.</title>
        <authorList>
            <person name="Barrero R.A."/>
            <person name="Guerrero F.D."/>
            <person name="Moolhuijzen P."/>
            <person name="Goolsby J.A."/>
            <person name="Tidwell J."/>
            <person name="Bellgard S.E."/>
            <person name="Bellgard M.I."/>
        </authorList>
    </citation>
    <scope>NUCLEOTIDE SEQUENCE</scope>
    <source>
        <tissue evidence="1">Shoot tissue taken approximately 20 cm above the soil surface</tissue>
    </source>
</reference>
<name>A0A0A9A890_ARUDO</name>
<accession>A0A0A9A890</accession>
<proteinExistence type="predicted"/>
<protein>
    <submittedName>
        <fullName evidence="1">Uncharacterized protein</fullName>
    </submittedName>
</protein>
<evidence type="ECO:0000313" key="1">
    <source>
        <dbReference type="EMBL" id="JAD47311.1"/>
    </source>
</evidence>
<dbReference type="AlphaFoldDB" id="A0A0A9A890"/>